<accession>A0AAV8WVU7</accession>
<evidence type="ECO:0000313" key="1">
    <source>
        <dbReference type="EMBL" id="KAJ8930586.1"/>
    </source>
</evidence>
<sequence length="72" mass="8430">MDMKPEKVEYEFENIFPGSKQISDEILKTINENSLDIFNDVKAGFEEIFSLLYLKYTNSVFSKIPLKDVFLD</sequence>
<proteinExistence type="predicted"/>
<reference evidence="1" key="1">
    <citation type="journal article" date="2023" name="Insect Mol. Biol.">
        <title>Genome sequencing provides insights into the evolution of gene families encoding plant cell wall-degrading enzymes in longhorned beetles.</title>
        <authorList>
            <person name="Shin N.R."/>
            <person name="Okamura Y."/>
            <person name="Kirsch R."/>
            <person name="Pauchet Y."/>
        </authorList>
    </citation>
    <scope>NUCLEOTIDE SEQUENCE</scope>
    <source>
        <strain evidence="1">RBIC_L_NR</strain>
    </source>
</reference>
<dbReference type="Gene3D" id="3.15.10.30">
    <property type="entry name" value="Haemolymph juvenile hormone binding protein"/>
    <property type="match status" value="1"/>
</dbReference>
<protein>
    <submittedName>
        <fullName evidence="1">Uncharacterized protein</fullName>
    </submittedName>
</protein>
<dbReference type="InterPro" id="IPR038606">
    <property type="entry name" value="To_sf"/>
</dbReference>
<organism evidence="1 2">
    <name type="scientific">Rhamnusium bicolor</name>
    <dbReference type="NCBI Taxonomy" id="1586634"/>
    <lineage>
        <taxon>Eukaryota</taxon>
        <taxon>Metazoa</taxon>
        <taxon>Ecdysozoa</taxon>
        <taxon>Arthropoda</taxon>
        <taxon>Hexapoda</taxon>
        <taxon>Insecta</taxon>
        <taxon>Pterygota</taxon>
        <taxon>Neoptera</taxon>
        <taxon>Endopterygota</taxon>
        <taxon>Coleoptera</taxon>
        <taxon>Polyphaga</taxon>
        <taxon>Cucujiformia</taxon>
        <taxon>Chrysomeloidea</taxon>
        <taxon>Cerambycidae</taxon>
        <taxon>Lepturinae</taxon>
        <taxon>Rhagiini</taxon>
        <taxon>Rhamnusium</taxon>
    </lineage>
</organism>
<evidence type="ECO:0000313" key="2">
    <source>
        <dbReference type="Proteomes" id="UP001162156"/>
    </source>
</evidence>
<dbReference type="Pfam" id="PF06585">
    <property type="entry name" value="JHBP"/>
    <property type="match status" value="1"/>
</dbReference>
<comment type="caution">
    <text evidence="1">The sequence shown here is derived from an EMBL/GenBank/DDBJ whole genome shotgun (WGS) entry which is preliminary data.</text>
</comment>
<gene>
    <name evidence="1" type="ORF">NQ314_016598</name>
</gene>
<keyword evidence="2" id="KW-1185">Reference proteome</keyword>
<dbReference type="InterPro" id="IPR010562">
    <property type="entry name" value="Haemolymph_juvenile_hormone-bd"/>
</dbReference>
<dbReference type="Proteomes" id="UP001162156">
    <property type="component" value="Unassembled WGS sequence"/>
</dbReference>
<dbReference type="EMBL" id="JANEYF010004606">
    <property type="protein sequence ID" value="KAJ8930586.1"/>
    <property type="molecule type" value="Genomic_DNA"/>
</dbReference>
<dbReference type="AlphaFoldDB" id="A0AAV8WVU7"/>
<name>A0AAV8WVU7_9CUCU</name>